<dbReference type="InterPro" id="IPR002813">
    <property type="entry name" value="Arg_biosynth_ArgJ"/>
</dbReference>
<protein>
    <submittedName>
        <fullName evidence="1">Arginine biosynthesis protein ArgJ</fullName>
        <ecNumber evidence="1">2.-.-.-</ecNumber>
    </submittedName>
</protein>
<reference evidence="1" key="1">
    <citation type="submission" date="2013-08" db="EMBL/GenBank/DDBJ databases">
        <authorList>
            <person name="Mendez C."/>
            <person name="Richter M."/>
            <person name="Ferrer M."/>
            <person name="Sanchez J."/>
        </authorList>
    </citation>
    <scope>NUCLEOTIDE SEQUENCE</scope>
</reference>
<feature type="non-terminal residue" evidence="1">
    <location>
        <position position="1"/>
    </location>
</feature>
<name>T0ZKA7_9ZZZZ</name>
<dbReference type="EC" id="2.-.-.-" evidence="1"/>
<accession>T0ZKA7</accession>
<dbReference type="Gene3D" id="3.60.70.12">
    <property type="entry name" value="L-amino peptidase D-ALA esterase/amidase"/>
    <property type="match status" value="1"/>
</dbReference>
<dbReference type="EMBL" id="AUZY01012375">
    <property type="protein sequence ID" value="EQD30265.1"/>
    <property type="molecule type" value="Genomic_DNA"/>
</dbReference>
<dbReference type="PANTHER" id="PTHR23100">
    <property type="entry name" value="ARGININE BIOSYNTHESIS BIFUNCTIONAL PROTEIN ARGJ"/>
    <property type="match status" value="1"/>
</dbReference>
<reference evidence="1" key="2">
    <citation type="journal article" date="2014" name="ISME J.">
        <title>Microbial stratification in low pH oxic and suboxic macroscopic growths along an acid mine drainage.</title>
        <authorList>
            <person name="Mendez-Garcia C."/>
            <person name="Mesa V."/>
            <person name="Sprenger R.R."/>
            <person name="Richter M."/>
            <person name="Diez M.S."/>
            <person name="Solano J."/>
            <person name="Bargiela R."/>
            <person name="Golyshina O.V."/>
            <person name="Manteca A."/>
            <person name="Ramos J.L."/>
            <person name="Gallego J.R."/>
            <person name="Llorente I."/>
            <person name="Martins Dos Santos V.A."/>
            <person name="Jensen O.N."/>
            <person name="Pelaez A.I."/>
            <person name="Sanchez J."/>
            <person name="Ferrer M."/>
        </authorList>
    </citation>
    <scope>NUCLEOTIDE SEQUENCE</scope>
</reference>
<sequence length="149" mass="16190">RQRQLRHGRARCGDLPDCLQGCRAGIWIFRAGDISFFHGHHRGAAPWREAGRRAAAIAAQLGETAAHVQQFAEAILTTDTRAKIASAEIKIGDRQVRLLGVAKGAGMIAPRLVPHATMLVYLFTDASVASHDLQKLLNDAVQPTFNCIS</sequence>
<proteinExistence type="predicted"/>
<organism evidence="1">
    <name type="scientific">mine drainage metagenome</name>
    <dbReference type="NCBI Taxonomy" id="410659"/>
    <lineage>
        <taxon>unclassified sequences</taxon>
        <taxon>metagenomes</taxon>
        <taxon>ecological metagenomes</taxon>
    </lineage>
</organism>
<dbReference type="SUPFAM" id="SSF56266">
    <property type="entry name" value="DmpA/ArgJ-like"/>
    <property type="match status" value="1"/>
</dbReference>
<keyword evidence="1" id="KW-0808">Transferase</keyword>
<dbReference type="InterPro" id="IPR016117">
    <property type="entry name" value="ArgJ-like_dom_sf"/>
</dbReference>
<feature type="non-terminal residue" evidence="1">
    <location>
        <position position="149"/>
    </location>
</feature>
<comment type="caution">
    <text evidence="1">The sequence shown here is derived from an EMBL/GenBank/DDBJ whole genome shotgun (WGS) entry which is preliminary data.</text>
</comment>
<gene>
    <name evidence="1" type="ORF">B1B_18490</name>
</gene>
<dbReference type="GO" id="GO:0004042">
    <property type="term" value="F:L-glutamate N-acetyltransferase activity"/>
    <property type="evidence" value="ECO:0007669"/>
    <property type="project" value="TreeGrafter"/>
</dbReference>
<dbReference type="PANTHER" id="PTHR23100:SF0">
    <property type="entry name" value="ARGININE BIOSYNTHESIS BIFUNCTIONAL PROTEIN ARGJ, MITOCHONDRIAL"/>
    <property type="match status" value="1"/>
</dbReference>
<dbReference type="GO" id="GO:0006592">
    <property type="term" value="P:ornithine biosynthetic process"/>
    <property type="evidence" value="ECO:0007669"/>
    <property type="project" value="TreeGrafter"/>
</dbReference>
<dbReference type="Pfam" id="PF01960">
    <property type="entry name" value="ArgJ"/>
    <property type="match status" value="1"/>
</dbReference>
<dbReference type="GO" id="GO:0004358">
    <property type="term" value="F:L-glutamate N-acetyltransferase activity, acting on acetyl-L-ornithine as donor"/>
    <property type="evidence" value="ECO:0007669"/>
    <property type="project" value="InterPro"/>
</dbReference>
<evidence type="ECO:0000313" key="1">
    <source>
        <dbReference type="EMBL" id="EQD30265.1"/>
    </source>
</evidence>
<dbReference type="GO" id="GO:0006526">
    <property type="term" value="P:L-arginine biosynthetic process"/>
    <property type="evidence" value="ECO:0007669"/>
    <property type="project" value="InterPro"/>
</dbReference>
<dbReference type="AlphaFoldDB" id="T0ZKA7"/>